<evidence type="ECO:0000313" key="4">
    <source>
        <dbReference type="EMBL" id="GGZ00282.1"/>
    </source>
</evidence>
<evidence type="ECO:0000256" key="3">
    <source>
        <dbReference type="ARBA" id="ARBA00022884"/>
    </source>
</evidence>
<reference evidence="4" key="1">
    <citation type="journal article" date="2014" name="Int. J. Syst. Evol. Microbiol.">
        <title>Complete genome sequence of Corynebacterium casei LMG S-19264T (=DSM 44701T), isolated from a smear-ripened cheese.</title>
        <authorList>
            <consortium name="US DOE Joint Genome Institute (JGI-PGF)"/>
            <person name="Walter F."/>
            <person name="Albersmeier A."/>
            <person name="Kalinowski J."/>
            <person name="Ruckert C."/>
        </authorList>
    </citation>
    <scope>NUCLEOTIDE SEQUENCE</scope>
    <source>
        <strain evidence="4">KCTC 32255</strain>
    </source>
</reference>
<evidence type="ECO:0000313" key="5">
    <source>
        <dbReference type="Proteomes" id="UP000648075"/>
    </source>
</evidence>
<dbReference type="RefSeq" id="WP_189620429.1">
    <property type="nucleotide sequence ID" value="NZ_BMZA01000003.1"/>
</dbReference>
<gene>
    <name evidence="4" type="primary">flbT</name>
    <name evidence="4" type="ORF">GCM10011614_14140</name>
</gene>
<accession>A0A918PDI1</accession>
<comment type="caution">
    <text evidence="4">The sequence shown here is derived from an EMBL/GenBank/DDBJ whole genome shotgun (WGS) entry which is preliminary data.</text>
</comment>
<dbReference type="GO" id="GO:0006402">
    <property type="term" value="P:mRNA catabolic process"/>
    <property type="evidence" value="ECO:0007669"/>
    <property type="project" value="InterPro"/>
</dbReference>
<keyword evidence="1" id="KW-0678">Repressor</keyword>
<protein>
    <submittedName>
        <fullName evidence="4">Flagellum biosynthesis repressor protein FlbT</fullName>
    </submittedName>
</protein>
<name>A0A918PDI1_9SPHN</name>
<evidence type="ECO:0000256" key="2">
    <source>
        <dbReference type="ARBA" id="ARBA00022795"/>
    </source>
</evidence>
<dbReference type="Pfam" id="PF07378">
    <property type="entry name" value="FlbT"/>
    <property type="match status" value="1"/>
</dbReference>
<dbReference type="Proteomes" id="UP000648075">
    <property type="component" value="Unassembled WGS sequence"/>
</dbReference>
<organism evidence="4 5">
    <name type="scientific">Novosphingobium colocasiae</name>
    <dbReference type="NCBI Taxonomy" id="1256513"/>
    <lineage>
        <taxon>Bacteria</taxon>
        <taxon>Pseudomonadati</taxon>
        <taxon>Pseudomonadota</taxon>
        <taxon>Alphaproteobacteria</taxon>
        <taxon>Sphingomonadales</taxon>
        <taxon>Sphingomonadaceae</taxon>
        <taxon>Novosphingobium</taxon>
    </lineage>
</organism>
<sequence length="130" mass="14515">MTLRISLRNDEPLIVNGAVLRAVGRTDLVLENDATILRGRDVMKPQDATTPARHLYFTCMMAYIDPANLEQHQAALLEKLEALLSALRSPEAKAVCVTFAEKVAVGDFYHALTECRWLIDYETEALARLA</sequence>
<dbReference type="AlphaFoldDB" id="A0A918PDI1"/>
<proteinExistence type="predicted"/>
<evidence type="ECO:0000256" key="1">
    <source>
        <dbReference type="ARBA" id="ARBA00022491"/>
    </source>
</evidence>
<keyword evidence="2" id="KW-1005">Bacterial flagellum biogenesis</keyword>
<keyword evidence="3" id="KW-0694">RNA-binding</keyword>
<dbReference type="GO" id="GO:0044781">
    <property type="term" value="P:bacterial-type flagellum organization"/>
    <property type="evidence" value="ECO:0007669"/>
    <property type="project" value="UniProtKB-KW"/>
</dbReference>
<dbReference type="EMBL" id="BMZA01000003">
    <property type="protein sequence ID" value="GGZ00282.1"/>
    <property type="molecule type" value="Genomic_DNA"/>
</dbReference>
<keyword evidence="5" id="KW-1185">Reference proteome</keyword>
<dbReference type="InterPro" id="IPR009967">
    <property type="entry name" value="Flagellum_FlbT"/>
</dbReference>
<dbReference type="GO" id="GO:0048027">
    <property type="term" value="F:mRNA 5'-UTR binding"/>
    <property type="evidence" value="ECO:0007669"/>
    <property type="project" value="InterPro"/>
</dbReference>
<dbReference type="GO" id="GO:1902209">
    <property type="term" value="P:negative regulation of bacterial-type flagellum assembly"/>
    <property type="evidence" value="ECO:0007669"/>
    <property type="project" value="InterPro"/>
</dbReference>
<reference evidence="4" key="2">
    <citation type="submission" date="2020-09" db="EMBL/GenBank/DDBJ databases">
        <authorList>
            <person name="Sun Q."/>
            <person name="Kim S."/>
        </authorList>
    </citation>
    <scope>NUCLEOTIDE SEQUENCE</scope>
    <source>
        <strain evidence="4">KCTC 32255</strain>
    </source>
</reference>